<dbReference type="SUPFAM" id="SSF57716">
    <property type="entry name" value="Glucocorticoid receptor-like (DNA-binding domain)"/>
    <property type="match status" value="1"/>
</dbReference>
<protein>
    <submittedName>
        <fullName evidence="1">Uncharacterized protein</fullName>
    </submittedName>
</protein>
<name>A0A238BUY6_9BILA</name>
<reference evidence="1 2" key="1">
    <citation type="submission" date="2015-12" db="EMBL/GenBank/DDBJ databases">
        <title>Draft genome of the nematode, Onchocerca flexuosa.</title>
        <authorList>
            <person name="Mitreva M."/>
        </authorList>
    </citation>
    <scope>NUCLEOTIDE SEQUENCE [LARGE SCALE GENOMIC DNA]</scope>
    <source>
        <strain evidence="1">Red Deer</strain>
    </source>
</reference>
<dbReference type="AlphaFoldDB" id="A0A238BUY6"/>
<gene>
    <name evidence="1" type="ORF">X798_04558</name>
</gene>
<evidence type="ECO:0000313" key="1">
    <source>
        <dbReference type="EMBL" id="OZC08358.1"/>
    </source>
</evidence>
<proteinExistence type="predicted"/>
<dbReference type="Proteomes" id="UP000242913">
    <property type="component" value="Unassembled WGS sequence"/>
</dbReference>
<evidence type="ECO:0000313" key="2">
    <source>
        <dbReference type="Proteomes" id="UP000242913"/>
    </source>
</evidence>
<sequence length="64" mass="7587">MKLIEQTQSAANSWIVDLYNDHEEKLYCNHCYKYLFGSKSIDYDIDAGLLMPLLLEFHIDQKME</sequence>
<dbReference type="OrthoDB" id="1679758at2759"/>
<accession>A0A238BUY6</accession>
<organism evidence="1 2">
    <name type="scientific">Onchocerca flexuosa</name>
    <dbReference type="NCBI Taxonomy" id="387005"/>
    <lineage>
        <taxon>Eukaryota</taxon>
        <taxon>Metazoa</taxon>
        <taxon>Ecdysozoa</taxon>
        <taxon>Nematoda</taxon>
        <taxon>Chromadorea</taxon>
        <taxon>Rhabditida</taxon>
        <taxon>Spirurina</taxon>
        <taxon>Spiruromorpha</taxon>
        <taxon>Filarioidea</taxon>
        <taxon>Onchocercidae</taxon>
        <taxon>Onchocerca</taxon>
    </lineage>
</organism>
<keyword evidence="2" id="KW-1185">Reference proteome</keyword>
<dbReference type="EMBL" id="KZ270009">
    <property type="protein sequence ID" value="OZC08358.1"/>
    <property type="molecule type" value="Genomic_DNA"/>
</dbReference>